<accession>A0AAU9UTE7</accession>
<proteinExistence type="predicted"/>
<reference evidence="2" key="1">
    <citation type="submission" date="2022-03" db="EMBL/GenBank/DDBJ databases">
        <authorList>
            <person name="Tunstrom K."/>
        </authorList>
    </citation>
    <scope>NUCLEOTIDE SEQUENCE</scope>
</reference>
<comment type="caution">
    <text evidence="2">The sequence shown here is derived from an EMBL/GenBank/DDBJ whole genome shotgun (WGS) entry which is preliminary data.</text>
</comment>
<dbReference type="AlphaFoldDB" id="A0AAU9UTE7"/>
<dbReference type="EMBL" id="CAKOGL010000023">
    <property type="protein sequence ID" value="CAH2100869.1"/>
    <property type="molecule type" value="Genomic_DNA"/>
</dbReference>
<evidence type="ECO:0000256" key="1">
    <source>
        <dbReference type="SAM" id="MobiDB-lite"/>
    </source>
</evidence>
<organism evidence="2 3">
    <name type="scientific">Euphydryas editha</name>
    <name type="common">Edith's checkerspot</name>
    <dbReference type="NCBI Taxonomy" id="104508"/>
    <lineage>
        <taxon>Eukaryota</taxon>
        <taxon>Metazoa</taxon>
        <taxon>Ecdysozoa</taxon>
        <taxon>Arthropoda</taxon>
        <taxon>Hexapoda</taxon>
        <taxon>Insecta</taxon>
        <taxon>Pterygota</taxon>
        <taxon>Neoptera</taxon>
        <taxon>Endopterygota</taxon>
        <taxon>Lepidoptera</taxon>
        <taxon>Glossata</taxon>
        <taxon>Ditrysia</taxon>
        <taxon>Papilionoidea</taxon>
        <taxon>Nymphalidae</taxon>
        <taxon>Nymphalinae</taxon>
        <taxon>Euphydryas</taxon>
    </lineage>
</organism>
<gene>
    <name evidence="2" type="ORF">EEDITHA_LOCUS15681</name>
</gene>
<feature type="region of interest" description="Disordered" evidence="1">
    <location>
        <begin position="39"/>
        <end position="62"/>
    </location>
</feature>
<evidence type="ECO:0000313" key="3">
    <source>
        <dbReference type="Proteomes" id="UP001153954"/>
    </source>
</evidence>
<protein>
    <submittedName>
        <fullName evidence="2">Uncharacterized protein</fullName>
    </submittedName>
</protein>
<keyword evidence="3" id="KW-1185">Reference proteome</keyword>
<name>A0AAU9UTE7_EUPED</name>
<dbReference type="Proteomes" id="UP001153954">
    <property type="component" value="Unassembled WGS sequence"/>
</dbReference>
<sequence length="105" mass="11916">MSLRMVSKYVGSIHLTSLTAVDLTRTKKEIKGELTTKITNKKKESESLQASPVISDEEPEERIEQYINDDETESEKENEEEASCASVDLKSFEVGDFVIFVYEGY</sequence>
<evidence type="ECO:0000313" key="2">
    <source>
        <dbReference type="EMBL" id="CAH2100869.1"/>
    </source>
</evidence>